<comment type="caution">
    <text evidence="3">The sequence shown here is derived from an EMBL/GenBank/DDBJ whole genome shotgun (WGS) entry which is preliminary data.</text>
</comment>
<feature type="transmembrane region" description="Helical" evidence="2">
    <location>
        <begin position="47"/>
        <end position="67"/>
    </location>
</feature>
<protein>
    <recommendedName>
        <fullName evidence="5">Anti-sigma-D factor RsdA-like protein</fullName>
    </recommendedName>
</protein>
<gene>
    <name evidence="3" type="ORF">LX13_002097</name>
</gene>
<name>A0ABT1HDE3_9NOCA</name>
<dbReference type="EMBL" id="JAMTCJ010000002">
    <property type="protein sequence ID" value="MCP2176278.1"/>
    <property type="molecule type" value="Genomic_DNA"/>
</dbReference>
<evidence type="ECO:0008006" key="5">
    <source>
        <dbReference type="Google" id="ProtNLM"/>
    </source>
</evidence>
<organism evidence="3 4">
    <name type="scientific">Williamsia maris</name>
    <dbReference type="NCBI Taxonomy" id="72806"/>
    <lineage>
        <taxon>Bacteria</taxon>
        <taxon>Bacillati</taxon>
        <taxon>Actinomycetota</taxon>
        <taxon>Actinomycetes</taxon>
        <taxon>Mycobacteriales</taxon>
        <taxon>Nocardiaceae</taxon>
        <taxon>Williamsia</taxon>
    </lineage>
</organism>
<evidence type="ECO:0000313" key="4">
    <source>
        <dbReference type="Proteomes" id="UP001206895"/>
    </source>
</evidence>
<evidence type="ECO:0000256" key="2">
    <source>
        <dbReference type="SAM" id="Phobius"/>
    </source>
</evidence>
<keyword evidence="2" id="KW-0812">Transmembrane</keyword>
<evidence type="ECO:0000256" key="1">
    <source>
        <dbReference type="SAM" id="MobiDB-lite"/>
    </source>
</evidence>
<dbReference type="Proteomes" id="UP001206895">
    <property type="component" value="Unassembled WGS sequence"/>
</dbReference>
<feature type="region of interest" description="Disordered" evidence="1">
    <location>
        <begin position="165"/>
        <end position="261"/>
    </location>
</feature>
<feature type="compositionally biased region" description="Gly residues" evidence="1">
    <location>
        <begin position="249"/>
        <end position="261"/>
    </location>
</feature>
<keyword evidence="4" id="KW-1185">Reference proteome</keyword>
<accession>A0ABT1HDE3</accession>
<feature type="compositionally biased region" description="Low complexity" evidence="1">
    <location>
        <begin position="165"/>
        <end position="178"/>
    </location>
</feature>
<proteinExistence type="predicted"/>
<feature type="compositionally biased region" description="Pro residues" evidence="1">
    <location>
        <begin position="188"/>
        <end position="215"/>
    </location>
</feature>
<reference evidence="3 4" key="1">
    <citation type="submission" date="2022-06" db="EMBL/GenBank/DDBJ databases">
        <title>Genomic Encyclopedia of Archaeal and Bacterial Type Strains, Phase II (KMG-II): from individual species to whole genera.</title>
        <authorList>
            <person name="Goeker M."/>
        </authorList>
    </citation>
    <scope>NUCLEOTIDE SEQUENCE [LARGE SCALE GENOMIC DNA]</scope>
    <source>
        <strain evidence="3 4">DSM 44693</strain>
    </source>
</reference>
<sequence length="261" mass="25520">MWGYTVGREENRVSDQLDYEATKAALRAQITAIPATTAGISTRARTCLGVVSSLVVVACAVVLTMWVTSDPPTASVTMVPSNGHVGSTTSRAAATTGVIPGAPTLLGRTAVIHADGSITGLDAAGNLVTIAAPSAEQTAAVLAIQRTPGTNTAAPVRPVTAAISPARGAATRSTASQSGGSGSGGAPVAPPSNPQPTDPPVNPPPATQPPAPSPPATTQEPAPTQDPTPTRDPSPTADDPAPEDHSGGDSAGGGGGGGDNP</sequence>
<keyword evidence="2" id="KW-1133">Transmembrane helix</keyword>
<keyword evidence="2" id="KW-0472">Membrane</keyword>
<evidence type="ECO:0000313" key="3">
    <source>
        <dbReference type="EMBL" id="MCP2176278.1"/>
    </source>
</evidence>